<comment type="similarity">
    <text evidence="3">Belongs to the phage and mitochondrial RNA polymerase family.</text>
</comment>
<dbReference type="GO" id="GO:0034245">
    <property type="term" value="C:mitochondrial DNA-directed RNA polymerase complex"/>
    <property type="evidence" value="ECO:0007669"/>
    <property type="project" value="TreeGrafter"/>
</dbReference>
<dbReference type="InterPro" id="IPR029262">
    <property type="entry name" value="RPOL_N"/>
</dbReference>
<evidence type="ECO:0000256" key="5">
    <source>
        <dbReference type="ARBA" id="ARBA00022478"/>
    </source>
</evidence>
<evidence type="ECO:0000313" key="15">
    <source>
        <dbReference type="EMBL" id="RPA75867.1"/>
    </source>
</evidence>
<protein>
    <recommendedName>
        <fullName evidence="12">DNA-directed RNA polymerase, mitochondrial</fullName>
        <ecNumber evidence="4">2.7.7.6</ecNumber>
    </recommendedName>
</protein>
<evidence type="ECO:0000259" key="14">
    <source>
        <dbReference type="SMART" id="SM01311"/>
    </source>
</evidence>
<feature type="region of interest" description="Disordered" evidence="13">
    <location>
        <begin position="46"/>
        <end position="82"/>
    </location>
</feature>
<keyword evidence="9" id="KW-0496">Mitochondrion</keyword>
<dbReference type="InterPro" id="IPR043502">
    <property type="entry name" value="DNA/RNA_pol_sf"/>
</dbReference>
<sequence length="1409" mass="157488">MLRAATPRRVPRALLAARQNSITQRTVEPLILPWLYPTQPTVISRRTVSSSSASPTTVVPPRSAQTPQRHDRGERQYNTATAADADANADIPFIYGTETPMDTDAAKAMKSDFPFRKFDPSSVIIFDPPSIHPAVVPGVAGRPGPRAGHIDALEANFHACVRVGRLARAQVLLLQMQKDQNSNHSQLLCAHNTFIKALITRLSHQAVTDMELVFKWYETKMKAVDFEGDATTFALLLKACVQMADEEEAAERATKIVQEWKDRGLPIEQVLESSELTNSEVVRISQIADNLVELKPPTLEKEVEFAPQQNPGVPESKSRFNRQLPDIVATEVKGFSLATLKQSVSALLEASSQGGALAEWNREDPAFAAERQRALERDAYDAAADRWKKESEALAKRGVVNVGGDLNAYMWEWQQTLVTELKKELKKCQAAEQAAVTAEDRERIQYGPFLSLLPPEKMATITLMEVMKLQKNMGIIDGLRSTSAIMNVGTAIMEEYHSSVLVGMNQNEQNQYQKAQRKKMLEESFRSTRDFQREVKKLRDRHGAAAVSYGGLQPWPQYYRAKVGGCLLHLMIEHAVIPVSTRDPTTGEEMTTNQPAFHYTNSYVRGKRQGVIKLHPELLEKLGTGEIKAGIVNPKLLPMVAKPLPWVDTNKGGYYFSTTKIMRIKQSDEQKNYLRAAADRGDLDGIYEGLNVLGETAWRVNPGVFDVLVQVWNQGELFAEIPPAKLDVHVPPAPPKSAEPIAKARWIQAYKDALIKKANAHSTRCDINLKLEIARAFLNEKFYFPHNVDFRGRAYPIPPNFNHMGNDMCRGLLMFAEGKPIGERGLRWLKIQLANVYGYDKYSLDEREQFANEHMDDIIDSAKNALSGARWWLDGEEPWQVLAACIALKEAHELPDPTKYICHLYVAQDGSCNGLQHYAALGGDADGAKAVNLEPSERPQDVYKRVCDGVNAIIDREAAEGVEFAKRLRGLVTRKVVKQTVMTNVYGVTFVGAKAQILNRLKELEELSDLEAGVKTKMAVYLTMKTFESIRSMFFGASEIQNWLTEAAWRIAKSVSPIQIKQYGENPESDNKFMTTTIWTTPMGLPVVQPYRNRKLTAIETNLQKCTIVDPYAVETINAKKQSSAFPPNYIHSLDASHMIMTALKSKEAGIAFAAVHDSFWTHPSDVDTMNELIRESFIELHKNNLVENLRDEFVTRYEGYYTLMQIPAKTALAAKIRMCRTARGGHRRAHVPPLVQELQEELERSEMLQSEDPAVVEKAKAVVTPTSLFLENQNAMEVYRNKVLSGPLVDGMADDAVLDIQDEGAAAVEGADALEAEAAPVEVAKPKKTRKKKVTKKAEATEPIEVSEEGEEVSAAEPDATEQPEQPVKAVTRKITYVQLWVPLIFPPVPTKGDFDVTRVRDSPYFFS</sequence>
<dbReference type="PROSITE" id="PS00489">
    <property type="entry name" value="RNA_POL_PHAGE_2"/>
    <property type="match status" value="1"/>
</dbReference>
<dbReference type="GO" id="GO:0001018">
    <property type="term" value="F:mitochondrial promoter sequence-specific DNA binding"/>
    <property type="evidence" value="ECO:0007669"/>
    <property type="project" value="TreeGrafter"/>
</dbReference>
<evidence type="ECO:0000256" key="11">
    <source>
        <dbReference type="ARBA" id="ARBA00048552"/>
    </source>
</evidence>
<feature type="region of interest" description="Disordered" evidence="13">
    <location>
        <begin position="1327"/>
        <end position="1369"/>
    </location>
</feature>
<proteinExistence type="inferred from homology"/>
<keyword evidence="16" id="KW-1185">Reference proteome</keyword>
<dbReference type="SMART" id="SM01311">
    <property type="entry name" value="RPOL_N"/>
    <property type="match status" value="1"/>
</dbReference>
<comment type="function">
    <text evidence="1">DNA-dependent RNA polymerase catalyzes the transcription of DNA into RNA using the four ribonucleoside triphosphates as substrates.</text>
</comment>
<evidence type="ECO:0000256" key="3">
    <source>
        <dbReference type="ARBA" id="ARBA00009493"/>
    </source>
</evidence>
<dbReference type="GO" id="GO:0003899">
    <property type="term" value="F:DNA-directed RNA polymerase activity"/>
    <property type="evidence" value="ECO:0007669"/>
    <property type="project" value="UniProtKB-EC"/>
</dbReference>
<accession>A0A3N4HRD1</accession>
<name>A0A3N4HRD1_ASCIM</name>
<dbReference type="InterPro" id="IPR002092">
    <property type="entry name" value="DNA-dir_Rpol_phage-type"/>
</dbReference>
<keyword evidence="6" id="KW-0808">Transferase</keyword>
<comment type="subcellular location">
    <subcellularLocation>
        <location evidence="2">Mitochondrion</location>
    </subcellularLocation>
</comment>
<evidence type="ECO:0000256" key="7">
    <source>
        <dbReference type="ARBA" id="ARBA00022695"/>
    </source>
</evidence>
<dbReference type="PANTHER" id="PTHR10102">
    <property type="entry name" value="DNA-DIRECTED RNA POLYMERASE, MITOCHONDRIAL"/>
    <property type="match status" value="1"/>
</dbReference>
<evidence type="ECO:0000256" key="8">
    <source>
        <dbReference type="ARBA" id="ARBA00022946"/>
    </source>
</evidence>
<dbReference type="Proteomes" id="UP000275078">
    <property type="component" value="Unassembled WGS sequence"/>
</dbReference>
<evidence type="ECO:0000256" key="9">
    <source>
        <dbReference type="ARBA" id="ARBA00023128"/>
    </source>
</evidence>
<dbReference type="Pfam" id="PF00940">
    <property type="entry name" value="RNA_pol"/>
    <property type="match status" value="1"/>
</dbReference>
<keyword evidence="5" id="KW-0240">DNA-directed RNA polymerase</keyword>
<dbReference type="FunFam" id="1.10.287.280:FF:000001">
    <property type="entry name" value="DNA-directed RNA polymerase"/>
    <property type="match status" value="1"/>
</dbReference>
<dbReference type="Gene3D" id="1.10.287.280">
    <property type="match status" value="1"/>
</dbReference>
<keyword evidence="7" id="KW-0548">Nucleotidyltransferase</keyword>
<reference evidence="15 16" key="1">
    <citation type="journal article" date="2018" name="Nat. Ecol. Evol.">
        <title>Pezizomycetes genomes reveal the molecular basis of ectomycorrhizal truffle lifestyle.</title>
        <authorList>
            <person name="Murat C."/>
            <person name="Payen T."/>
            <person name="Noel B."/>
            <person name="Kuo A."/>
            <person name="Morin E."/>
            <person name="Chen J."/>
            <person name="Kohler A."/>
            <person name="Krizsan K."/>
            <person name="Balestrini R."/>
            <person name="Da Silva C."/>
            <person name="Montanini B."/>
            <person name="Hainaut M."/>
            <person name="Levati E."/>
            <person name="Barry K.W."/>
            <person name="Belfiori B."/>
            <person name="Cichocki N."/>
            <person name="Clum A."/>
            <person name="Dockter R.B."/>
            <person name="Fauchery L."/>
            <person name="Guy J."/>
            <person name="Iotti M."/>
            <person name="Le Tacon F."/>
            <person name="Lindquist E.A."/>
            <person name="Lipzen A."/>
            <person name="Malagnac F."/>
            <person name="Mello A."/>
            <person name="Molinier V."/>
            <person name="Miyauchi S."/>
            <person name="Poulain J."/>
            <person name="Riccioni C."/>
            <person name="Rubini A."/>
            <person name="Sitrit Y."/>
            <person name="Splivallo R."/>
            <person name="Traeger S."/>
            <person name="Wang M."/>
            <person name="Zifcakova L."/>
            <person name="Wipf D."/>
            <person name="Zambonelli A."/>
            <person name="Paolocci F."/>
            <person name="Nowrousian M."/>
            <person name="Ottonello S."/>
            <person name="Baldrian P."/>
            <person name="Spatafora J.W."/>
            <person name="Henrissat B."/>
            <person name="Nagy L.G."/>
            <person name="Aury J.M."/>
            <person name="Wincker P."/>
            <person name="Grigoriev I.V."/>
            <person name="Bonfante P."/>
            <person name="Martin F.M."/>
        </authorList>
    </citation>
    <scope>NUCLEOTIDE SEQUENCE [LARGE SCALE GENOMIC DNA]</scope>
    <source>
        <strain evidence="15 16">RN42</strain>
    </source>
</reference>
<dbReference type="OrthoDB" id="276422at2759"/>
<evidence type="ECO:0000256" key="13">
    <source>
        <dbReference type="SAM" id="MobiDB-lite"/>
    </source>
</evidence>
<dbReference type="Gene3D" id="1.25.40.10">
    <property type="entry name" value="Tetratricopeptide repeat domain"/>
    <property type="match status" value="1"/>
</dbReference>
<evidence type="ECO:0000256" key="10">
    <source>
        <dbReference type="ARBA" id="ARBA00023163"/>
    </source>
</evidence>
<dbReference type="GO" id="GO:0006390">
    <property type="term" value="P:mitochondrial transcription"/>
    <property type="evidence" value="ECO:0007669"/>
    <property type="project" value="TreeGrafter"/>
</dbReference>
<feature type="compositionally biased region" description="Basic residues" evidence="13">
    <location>
        <begin position="1327"/>
        <end position="1336"/>
    </location>
</feature>
<dbReference type="InterPro" id="IPR037159">
    <property type="entry name" value="RNA_POL_N_sf"/>
</dbReference>
<evidence type="ECO:0000256" key="12">
    <source>
        <dbReference type="ARBA" id="ARBA00073509"/>
    </source>
</evidence>
<dbReference type="STRING" id="1160509.A0A3N4HRD1"/>
<dbReference type="InterPro" id="IPR046950">
    <property type="entry name" value="DNA-dir_Rpol_C_phage-type"/>
</dbReference>
<gene>
    <name evidence="15" type="ORF">BJ508DRAFT_331673</name>
</gene>
<comment type="catalytic activity">
    <reaction evidence="11">
        <text>RNA(n) + a ribonucleoside 5'-triphosphate = RNA(n+1) + diphosphate</text>
        <dbReference type="Rhea" id="RHEA:21248"/>
        <dbReference type="Rhea" id="RHEA-COMP:14527"/>
        <dbReference type="Rhea" id="RHEA-COMP:17342"/>
        <dbReference type="ChEBI" id="CHEBI:33019"/>
        <dbReference type="ChEBI" id="CHEBI:61557"/>
        <dbReference type="ChEBI" id="CHEBI:140395"/>
        <dbReference type="EC" id="2.7.7.6"/>
    </reaction>
</comment>
<dbReference type="EC" id="2.7.7.6" evidence="4"/>
<dbReference type="Gene3D" id="1.10.150.20">
    <property type="entry name" value="5' to 3' exonuclease, C-terminal subdomain"/>
    <property type="match status" value="1"/>
</dbReference>
<feature type="domain" description="DNA-directed RNA polymerase N-terminal" evidence="14">
    <location>
        <begin position="370"/>
        <end position="695"/>
    </location>
</feature>
<keyword evidence="8" id="KW-0809">Transit peptide</keyword>
<dbReference type="SUPFAM" id="SSF56672">
    <property type="entry name" value="DNA/RNA polymerases"/>
    <property type="match status" value="1"/>
</dbReference>
<dbReference type="Pfam" id="PF14700">
    <property type="entry name" value="RPOL_N"/>
    <property type="match status" value="1"/>
</dbReference>
<feature type="compositionally biased region" description="Low complexity" evidence="13">
    <location>
        <begin position="46"/>
        <end position="63"/>
    </location>
</feature>
<dbReference type="InterPro" id="IPR011990">
    <property type="entry name" value="TPR-like_helical_dom_sf"/>
</dbReference>
<evidence type="ECO:0000256" key="1">
    <source>
        <dbReference type="ARBA" id="ARBA00004026"/>
    </source>
</evidence>
<feature type="compositionally biased region" description="Acidic residues" evidence="13">
    <location>
        <begin position="1346"/>
        <end position="1363"/>
    </location>
</feature>
<dbReference type="FunFam" id="1.10.150.20:FF:000041">
    <property type="entry name" value="DNA-directed RNA polymerase"/>
    <property type="match status" value="1"/>
</dbReference>
<keyword evidence="10" id="KW-0804">Transcription</keyword>
<evidence type="ECO:0000313" key="16">
    <source>
        <dbReference type="Proteomes" id="UP000275078"/>
    </source>
</evidence>
<evidence type="ECO:0000256" key="4">
    <source>
        <dbReference type="ARBA" id="ARBA00012418"/>
    </source>
</evidence>
<organism evidence="15 16">
    <name type="scientific">Ascobolus immersus RN42</name>
    <dbReference type="NCBI Taxonomy" id="1160509"/>
    <lineage>
        <taxon>Eukaryota</taxon>
        <taxon>Fungi</taxon>
        <taxon>Dikarya</taxon>
        <taxon>Ascomycota</taxon>
        <taxon>Pezizomycotina</taxon>
        <taxon>Pezizomycetes</taxon>
        <taxon>Pezizales</taxon>
        <taxon>Ascobolaceae</taxon>
        <taxon>Ascobolus</taxon>
    </lineage>
</organism>
<evidence type="ECO:0000256" key="6">
    <source>
        <dbReference type="ARBA" id="ARBA00022679"/>
    </source>
</evidence>
<evidence type="ECO:0000256" key="2">
    <source>
        <dbReference type="ARBA" id="ARBA00004173"/>
    </source>
</evidence>
<dbReference type="PANTHER" id="PTHR10102:SF0">
    <property type="entry name" value="DNA-DIRECTED RNA POLYMERASE, MITOCHONDRIAL"/>
    <property type="match status" value="1"/>
</dbReference>
<dbReference type="EMBL" id="ML119755">
    <property type="protein sequence ID" value="RPA75867.1"/>
    <property type="molecule type" value="Genomic_DNA"/>
</dbReference>
<dbReference type="Gene3D" id="1.10.1320.10">
    <property type="entry name" value="DNA-directed RNA polymerase, N-terminal domain"/>
    <property type="match status" value="1"/>
</dbReference>